<sequence length="350" mass="38470">MPCTAMDNDSTGDTITDSDGPSSGTAARSPDAGSSSTQHVKSHSDENVGKPGQQHSSAVAQLLAGFWTVIETTWDSMQGMNNLHARRWSHRISSLKPDSLETIVGDMYVQKHFVDLIVSLSGLALDAQEYSRTWCAAVTSANFAQLPGRRCTPASFREPGVPTIMTASSDMELERETSRSGPGKYVLRQPKRGGLLKTYLSIQHLPSKKSICPGQQIPKRVRFVGVPAHDSDPGDTRLIRGRTEHCVEDQHGRSSVATDERTEWSAGMKYERKAQGPFAGWLVSQGTIITLDGEEYVEYRVLVKPAVYSHSLRGSSVLKHQLGYYGTLKYESTTLLWTTPYSDPGNHRSL</sequence>
<organism evidence="2 3">
    <name type="scientific">Purpureocillium lilacinum</name>
    <name type="common">Paecilomyces lilacinus</name>
    <dbReference type="NCBI Taxonomy" id="33203"/>
    <lineage>
        <taxon>Eukaryota</taxon>
        <taxon>Fungi</taxon>
        <taxon>Dikarya</taxon>
        <taxon>Ascomycota</taxon>
        <taxon>Pezizomycotina</taxon>
        <taxon>Sordariomycetes</taxon>
        <taxon>Hypocreomycetidae</taxon>
        <taxon>Hypocreales</taxon>
        <taxon>Ophiocordycipitaceae</taxon>
        <taxon>Purpureocillium</taxon>
    </lineage>
</organism>
<comment type="caution">
    <text evidence="2">The sequence shown here is derived from an EMBL/GenBank/DDBJ whole genome shotgun (WGS) entry which is preliminary data.</text>
</comment>
<evidence type="ECO:0000256" key="1">
    <source>
        <dbReference type="SAM" id="MobiDB-lite"/>
    </source>
</evidence>
<proteinExistence type="predicted"/>
<protein>
    <submittedName>
        <fullName evidence="2">Uncharacterized protein</fullName>
    </submittedName>
</protein>
<dbReference type="AlphaFoldDB" id="A0A2U3DR72"/>
<reference evidence="2 3" key="1">
    <citation type="journal article" date="2016" name="Front. Microbiol.">
        <title>Genome and transcriptome sequences reveal the specific parasitism of the nematophagous Purpureocillium lilacinum 36-1.</title>
        <authorList>
            <person name="Xie J."/>
            <person name="Li S."/>
            <person name="Mo C."/>
            <person name="Xiao X."/>
            <person name="Peng D."/>
            <person name="Wang G."/>
            <person name="Xiao Y."/>
        </authorList>
    </citation>
    <scope>NUCLEOTIDE SEQUENCE [LARGE SCALE GENOMIC DNA]</scope>
    <source>
        <strain evidence="2 3">36-1</strain>
    </source>
</reference>
<gene>
    <name evidence="2" type="ORF">PCL_08621</name>
</gene>
<evidence type="ECO:0000313" key="2">
    <source>
        <dbReference type="EMBL" id="PWI64756.1"/>
    </source>
</evidence>
<accession>A0A2U3DR72</accession>
<dbReference type="EMBL" id="LCWV01000046">
    <property type="protein sequence ID" value="PWI64756.1"/>
    <property type="molecule type" value="Genomic_DNA"/>
</dbReference>
<feature type="region of interest" description="Disordered" evidence="1">
    <location>
        <begin position="1"/>
        <end position="55"/>
    </location>
</feature>
<feature type="compositionally biased region" description="Low complexity" evidence="1">
    <location>
        <begin position="9"/>
        <end position="25"/>
    </location>
</feature>
<name>A0A2U3DR72_PURLI</name>
<evidence type="ECO:0000313" key="3">
    <source>
        <dbReference type="Proteomes" id="UP000245956"/>
    </source>
</evidence>
<dbReference type="Proteomes" id="UP000245956">
    <property type="component" value="Unassembled WGS sequence"/>
</dbReference>